<dbReference type="Pfam" id="PF13419">
    <property type="entry name" value="HAD_2"/>
    <property type="match status" value="1"/>
</dbReference>
<organism evidence="1 2">
    <name type="scientific">Candidatus Choladousia intestinavium</name>
    <dbReference type="NCBI Taxonomy" id="2840727"/>
    <lineage>
        <taxon>Bacteria</taxon>
        <taxon>Bacillati</taxon>
        <taxon>Bacillota</taxon>
        <taxon>Clostridia</taxon>
        <taxon>Lachnospirales</taxon>
        <taxon>Lachnospiraceae</taxon>
        <taxon>Lachnospiraceae incertae sedis</taxon>
        <taxon>Candidatus Choladousia</taxon>
    </lineage>
</organism>
<reference evidence="1" key="1">
    <citation type="submission" date="2020-10" db="EMBL/GenBank/DDBJ databases">
        <authorList>
            <person name="Gilroy R."/>
        </authorList>
    </citation>
    <scope>NUCLEOTIDE SEQUENCE</scope>
    <source>
        <strain evidence="1">ChiSjej4B22-8148</strain>
    </source>
</reference>
<dbReference type="InterPro" id="IPR023214">
    <property type="entry name" value="HAD_sf"/>
</dbReference>
<dbReference type="InterPro" id="IPR050155">
    <property type="entry name" value="HAD-like_hydrolase_sf"/>
</dbReference>
<dbReference type="AlphaFoldDB" id="A0A9D1AC43"/>
<dbReference type="PANTHER" id="PTHR43434:SF1">
    <property type="entry name" value="PHOSPHOGLYCOLATE PHOSPHATASE"/>
    <property type="match status" value="1"/>
</dbReference>
<keyword evidence="1" id="KW-0378">Hydrolase</keyword>
<sequence length="203" mass="23317">MDSFILDVDGTLWDSTPIVARAWTKALREGGCEREVTQEQLKGLFGKTMKVIGEELLPDENPERRQELMELCCRYEHEYLREDPCRICYPGVTETIPKLAERFPVLIVSNCQSGYIELFLEKTGLGPWITDFECYGNTRKNKGENIRMIIERNHLKDPVYVGDTNGDREAAREAGIPFVWASYGFGEPGDWDGRIKKFSELLK</sequence>
<dbReference type="InterPro" id="IPR041492">
    <property type="entry name" value="HAD_2"/>
</dbReference>
<dbReference type="InterPro" id="IPR036412">
    <property type="entry name" value="HAD-like_sf"/>
</dbReference>
<reference evidence="1" key="2">
    <citation type="journal article" date="2021" name="PeerJ">
        <title>Extensive microbial diversity within the chicken gut microbiome revealed by metagenomics and culture.</title>
        <authorList>
            <person name="Gilroy R."/>
            <person name="Ravi A."/>
            <person name="Getino M."/>
            <person name="Pursley I."/>
            <person name="Horton D.L."/>
            <person name="Alikhan N.F."/>
            <person name="Baker D."/>
            <person name="Gharbi K."/>
            <person name="Hall N."/>
            <person name="Watson M."/>
            <person name="Adriaenssens E.M."/>
            <person name="Foster-Nyarko E."/>
            <person name="Jarju S."/>
            <person name="Secka A."/>
            <person name="Antonio M."/>
            <person name="Oren A."/>
            <person name="Chaudhuri R.R."/>
            <person name="La Ragione R."/>
            <person name="Hildebrand F."/>
            <person name="Pallen M.J."/>
        </authorList>
    </citation>
    <scope>NUCLEOTIDE SEQUENCE</scope>
    <source>
        <strain evidence="1">ChiSjej4B22-8148</strain>
    </source>
</reference>
<dbReference type="SFLD" id="SFLDG01129">
    <property type="entry name" value="C1.5:_HAD__Beta-PGM__Phosphata"/>
    <property type="match status" value="1"/>
</dbReference>
<proteinExistence type="predicted"/>
<accession>A0A9D1AC43</accession>
<name>A0A9D1AC43_9FIRM</name>
<dbReference type="Gene3D" id="3.40.50.1000">
    <property type="entry name" value="HAD superfamily/HAD-like"/>
    <property type="match status" value="1"/>
</dbReference>
<dbReference type="EMBL" id="DVGK01000028">
    <property type="protein sequence ID" value="HIR12684.1"/>
    <property type="molecule type" value="Genomic_DNA"/>
</dbReference>
<gene>
    <name evidence="1" type="ORF">IAB31_02025</name>
</gene>
<dbReference type="SUPFAM" id="SSF56784">
    <property type="entry name" value="HAD-like"/>
    <property type="match status" value="1"/>
</dbReference>
<dbReference type="InterPro" id="IPR006439">
    <property type="entry name" value="HAD-SF_hydro_IA"/>
</dbReference>
<dbReference type="GO" id="GO:0006281">
    <property type="term" value="P:DNA repair"/>
    <property type="evidence" value="ECO:0007669"/>
    <property type="project" value="TreeGrafter"/>
</dbReference>
<evidence type="ECO:0000313" key="2">
    <source>
        <dbReference type="Proteomes" id="UP000886757"/>
    </source>
</evidence>
<dbReference type="Gene3D" id="1.10.150.240">
    <property type="entry name" value="Putative phosphatase, domain 2"/>
    <property type="match status" value="1"/>
</dbReference>
<dbReference type="NCBIfam" id="TIGR01549">
    <property type="entry name" value="HAD-SF-IA-v1"/>
    <property type="match status" value="1"/>
</dbReference>
<dbReference type="InterPro" id="IPR023198">
    <property type="entry name" value="PGP-like_dom2"/>
</dbReference>
<dbReference type="SFLD" id="SFLDS00003">
    <property type="entry name" value="Haloacid_Dehalogenase"/>
    <property type="match status" value="1"/>
</dbReference>
<dbReference type="PANTHER" id="PTHR43434">
    <property type="entry name" value="PHOSPHOGLYCOLATE PHOSPHATASE"/>
    <property type="match status" value="1"/>
</dbReference>
<protein>
    <submittedName>
        <fullName evidence="1">HAD family hydrolase</fullName>
    </submittedName>
</protein>
<dbReference type="Proteomes" id="UP000886757">
    <property type="component" value="Unassembled WGS sequence"/>
</dbReference>
<comment type="caution">
    <text evidence="1">The sequence shown here is derived from an EMBL/GenBank/DDBJ whole genome shotgun (WGS) entry which is preliminary data.</text>
</comment>
<dbReference type="GO" id="GO:0008967">
    <property type="term" value="F:phosphoglycolate phosphatase activity"/>
    <property type="evidence" value="ECO:0007669"/>
    <property type="project" value="TreeGrafter"/>
</dbReference>
<evidence type="ECO:0000313" key="1">
    <source>
        <dbReference type="EMBL" id="HIR12684.1"/>
    </source>
</evidence>